<dbReference type="Gramene" id="RZC60478">
    <property type="protein sequence ID" value="RZC60478"/>
    <property type="gene ID" value="C5167_022229"/>
</dbReference>
<name>A0A4Y7JL23_PAPSO</name>
<proteinExistence type="predicted"/>
<dbReference type="EMBL" id="CM010719">
    <property type="protein sequence ID" value="RZC60478.1"/>
    <property type="molecule type" value="Genomic_DNA"/>
</dbReference>
<protein>
    <submittedName>
        <fullName evidence="1">Uncharacterized protein</fullName>
    </submittedName>
</protein>
<reference evidence="1 2" key="1">
    <citation type="journal article" date="2018" name="Science">
        <title>The opium poppy genome and morphinan production.</title>
        <authorList>
            <person name="Guo L."/>
            <person name="Winzer T."/>
            <person name="Yang X."/>
            <person name="Li Y."/>
            <person name="Ning Z."/>
            <person name="He Z."/>
            <person name="Teodor R."/>
            <person name="Lu Y."/>
            <person name="Bowser T.A."/>
            <person name="Graham I.A."/>
            <person name="Ye K."/>
        </authorList>
    </citation>
    <scope>NUCLEOTIDE SEQUENCE [LARGE SCALE GENOMIC DNA]</scope>
    <source>
        <strain evidence="2">cv. HN1</strain>
        <tissue evidence="1">Leaves</tissue>
    </source>
</reference>
<dbReference type="Proteomes" id="UP000316621">
    <property type="component" value="Chromosome 5"/>
</dbReference>
<evidence type="ECO:0000313" key="1">
    <source>
        <dbReference type="EMBL" id="RZC60478.1"/>
    </source>
</evidence>
<gene>
    <name evidence="1" type="ORF">C5167_022229</name>
</gene>
<evidence type="ECO:0000313" key="2">
    <source>
        <dbReference type="Proteomes" id="UP000316621"/>
    </source>
</evidence>
<organism evidence="1 2">
    <name type="scientific">Papaver somniferum</name>
    <name type="common">Opium poppy</name>
    <dbReference type="NCBI Taxonomy" id="3469"/>
    <lineage>
        <taxon>Eukaryota</taxon>
        <taxon>Viridiplantae</taxon>
        <taxon>Streptophyta</taxon>
        <taxon>Embryophyta</taxon>
        <taxon>Tracheophyta</taxon>
        <taxon>Spermatophyta</taxon>
        <taxon>Magnoliopsida</taxon>
        <taxon>Ranunculales</taxon>
        <taxon>Papaveraceae</taxon>
        <taxon>Papaveroideae</taxon>
        <taxon>Papaver</taxon>
    </lineage>
</organism>
<sequence>MKGEKWIEGPLVNNHPVQVPPVGICMLFCCKRLRGNSTGLILEQKHFKAYGNIRRFCTSTATRTHDSSKIDELPLQVVLECSFVVSLSKSPKPQSADDFRRFSTYYIGQAIRF</sequence>
<keyword evidence="2" id="KW-1185">Reference proteome</keyword>
<dbReference type="AlphaFoldDB" id="A0A4Y7JL23"/>
<accession>A0A4Y7JL23</accession>